<dbReference type="EMBL" id="JAQFWP010000002">
    <property type="protein sequence ID" value="MDA2803196.1"/>
    <property type="molecule type" value="Genomic_DNA"/>
</dbReference>
<evidence type="ECO:0000313" key="2">
    <source>
        <dbReference type="EMBL" id="MDA2803196.1"/>
    </source>
</evidence>
<sequence>MRLNVHTGGDGERTALLVHGAMSDHRTWHAVEDALIGRGYRVIAPDLRGHGMSARGAYTPELLAADLAESLPEGADLAIGHSMGGLALSLAVERLRPHRAVYYDPAWQFSAVRQGDLAAMRAMVAAASPAAIAEANPRWSEADVQAEAAGFTLFDPEFFGMVEACAGSDHIPGKPVVPSLVQLADPSFTISPEGADRLKERGFEVRVVAGTGHCSHRDDFAAYMESLEGWI</sequence>
<dbReference type="GO" id="GO:0016787">
    <property type="term" value="F:hydrolase activity"/>
    <property type="evidence" value="ECO:0007669"/>
    <property type="project" value="UniProtKB-KW"/>
</dbReference>
<dbReference type="RefSeq" id="WP_270675422.1">
    <property type="nucleotide sequence ID" value="NZ_JAQFWP010000002.1"/>
</dbReference>
<gene>
    <name evidence="2" type="ORF">O4U47_01620</name>
</gene>
<keyword evidence="2" id="KW-0378">Hydrolase</keyword>
<keyword evidence="3" id="KW-1185">Reference proteome</keyword>
<dbReference type="Proteomes" id="UP001165685">
    <property type="component" value="Unassembled WGS sequence"/>
</dbReference>
<proteinExistence type="predicted"/>
<name>A0ABT4TFT0_9ACTN</name>
<dbReference type="SUPFAM" id="SSF53474">
    <property type="entry name" value="alpha/beta-Hydrolases"/>
    <property type="match status" value="1"/>
</dbReference>
<reference evidence="2" key="1">
    <citation type="submission" date="2023-01" db="EMBL/GenBank/DDBJ databases">
        <title>Draft genome sequence of Nocardiopsis sp. LSu2-4 isolated from halophytes.</title>
        <authorList>
            <person name="Duangmal K."/>
            <person name="Chantavorakit T."/>
        </authorList>
    </citation>
    <scope>NUCLEOTIDE SEQUENCE</scope>
    <source>
        <strain evidence="2">LSu2-4</strain>
    </source>
</reference>
<accession>A0ABT4TFT0</accession>
<comment type="caution">
    <text evidence="2">The sequence shown here is derived from an EMBL/GenBank/DDBJ whole genome shotgun (WGS) entry which is preliminary data.</text>
</comment>
<organism evidence="2 3">
    <name type="scientific">Nocardiopsis suaedae</name>
    <dbReference type="NCBI Taxonomy" id="3018444"/>
    <lineage>
        <taxon>Bacteria</taxon>
        <taxon>Bacillati</taxon>
        <taxon>Actinomycetota</taxon>
        <taxon>Actinomycetes</taxon>
        <taxon>Streptosporangiales</taxon>
        <taxon>Nocardiopsidaceae</taxon>
        <taxon>Nocardiopsis</taxon>
    </lineage>
</organism>
<evidence type="ECO:0000259" key="1">
    <source>
        <dbReference type="Pfam" id="PF12697"/>
    </source>
</evidence>
<dbReference type="Pfam" id="PF12697">
    <property type="entry name" value="Abhydrolase_6"/>
    <property type="match status" value="1"/>
</dbReference>
<dbReference type="Gene3D" id="3.40.50.1820">
    <property type="entry name" value="alpha/beta hydrolase"/>
    <property type="match status" value="1"/>
</dbReference>
<feature type="domain" description="AB hydrolase-1" evidence="1">
    <location>
        <begin position="16"/>
        <end position="221"/>
    </location>
</feature>
<dbReference type="PANTHER" id="PTHR43329">
    <property type="entry name" value="EPOXIDE HYDROLASE"/>
    <property type="match status" value="1"/>
</dbReference>
<evidence type="ECO:0000313" key="3">
    <source>
        <dbReference type="Proteomes" id="UP001165685"/>
    </source>
</evidence>
<protein>
    <submittedName>
        <fullName evidence="2">Alpha/beta fold hydrolase</fullName>
    </submittedName>
</protein>
<dbReference type="InterPro" id="IPR029058">
    <property type="entry name" value="AB_hydrolase_fold"/>
</dbReference>
<dbReference type="InterPro" id="IPR000073">
    <property type="entry name" value="AB_hydrolase_1"/>
</dbReference>